<proteinExistence type="predicted"/>
<keyword evidence="2" id="KW-1003">Cell membrane</keyword>
<reference evidence="7 8" key="1">
    <citation type="submission" date="2018-06" db="EMBL/GenBank/DDBJ databases">
        <authorList>
            <consortium name="Pathogen Informatics"/>
            <person name="Doyle S."/>
        </authorList>
    </citation>
    <scope>NUCLEOTIDE SEQUENCE [LARGE SCALE GENOMIC DNA]</scope>
    <source>
        <strain evidence="7 8">NCTC13076</strain>
    </source>
</reference>
<sequence length="182" mass="20995">MRCLLDEFANIGLIPKFEKLIATIRSREISACIILQAQSQLKSIYKDNADTIVGNCDSTLFLGGKERTTLKELSESLGKETIDLYNTSETRSNQKSFGLNYQKTGKELMSQDEITVMDGGKCIYQLRGVRPFLSDKFDITKHKNYKLLEDYDKRNIFDIEKYLQRKDEVKLKESMVVEILDE</sequence>
<dbReference type="AlphaFoldDB" id="A0A2X1YWH0"/>
<keyword evidence="5" id="KW-0472">Membrane</keyword>
<dbReference type="GO" id="GO:0005886">
    <property type="term" value="C:plasma membrane"/>
    <property type="evidence" value="ECO:0007669"/>
    <property type="project" value="UniProtKB-SubCell"/>
</dbReference>
<gene>
    <name evidence="7" type="ORF">NCTC13076_02229</name>
</gene>
<dbReference type="PANTHER" id="PTHR37937:SF1">
    <property type="entry name" value="CONJUGATIVE TRANSFER: DNA TRANSPORT"/>
    <property type="match status" value="1"/>
</dbReference>
<comment type="subcellular location">
    <subcellularLocation>
        <location evidence="1">Cell membrane</location>
        <topology evidence="1">Multi-pass membrane protein</topology>
    </subcellularLocation>
</comment>
<evidence type="ECO:0000256" key="4">
    <source>
        <dbReference type="ARBA" id="ARBA00022989"/>
    </source>
</evidence>
<evidence type="ECO:0000256" key="3">
    <source>
        <dbReference type="ARBA" id="ARBA00022692"/>
    </source>
</evidence>
<evidence type="ECO:0000313" key="7">
    <source>
        <dbReference type="EMBL" id="SPY59379.1"/>
    </source>
</evidence>
<dbReference type="SUPFAM" id="SSF52540">
    <property type="entry name" value="P-loop containing nucleoside triphosphate hydrolases"/>
    <property type="match status" value="1"/>
</dbReference>
<dbReference type="Gene3D" id="3.40.50.300">
    <property type="entry name" value="P-loop containing nucleotide triphosphate hydrolases"/>
    <property type="match status" value="1"/>
</dbReference>
<evidence type="ECO:0000313" key="8">
    <source>
        <dbReference type="Proteomes" id="UP000250070"/>
    </source>
</evidence>
<organism evidence="7 8">
    <name type="scientific">Peptoniphilus harei</name>
    <dbReference type="NCBI Taxonomy" id="54005"/>
    <lineage>
        <taxon>Bacteria</taxon>
        <taxon>Bacillati</taxon>
        <taxon>Bacillota</taxon>
        <taxon>Tissierellia</taxon>
        <taxon>Tissierellales</taxon>
        <taxon>Peptoniphilaceae</taxon>
        <taxon>Peptoniphilus</taxon>
    </lineage>
</organism>
<evidence type="ECO:0000256" key="1">
    <source>
        <dbReference type="ARBA" id="ARBA00004651"/>
    </source>
</evidence>
<accession>A0A2X1YWH0</accession>
<dbReference type="InterPro" id="IPR032689">
    <property type="entry name" value="TraG-D_C"/>
</dbReference>
<dbReference type="InterPro" id="IPR051539">
    <property type="entry name" value="T4SS-coupling_protein"/>
</dbReference>
<evidence type="ECO:0000259" key="6">
    <source>
        <dbReference type="Pfam" id="PF12696"/>
    </source>
</evidence>
<dbReference type="Proteomes" id="UP000250070">
    <property type="component" value="Unassembled WGS sequence"/>
</dbReference>
<dbReference type="InterPro" id="IPR027417">
    <property type="entry name" value="P-loop_NTPase"/>
</dbReference>
<dbReference type="Pfam" id="PF12696">
    <property type="entry name" value="TraG-D_C"/>
    <property type="match status" value="1"/>
</dbReference>
<dbReference type="EMBL" id="UATM01000036">
    <property type="protein sequence ID" value="SPY59379.1"/>
    <property type="molecule type" value="Genomic_DNA"/>
</dbReference>
<evidence type="ECO:0000256" key="2">
    <source>
        <dbReference type="ARBA" id="ARBA00022475"/>
    </source>
</evidence>
<keyword evidence="3" id="KW-0812">Transmembrane</keyword>
<name>A0A2X1YWH0_9FIRM</name>
<dbReference type="PANTHER" id="PTHR37937">
    <property type="entry name" value="CONJUGATIVE TRANSFER: DNA TRANSPORT"/>
    <property type="match status" value="1"/>
</dbReference>
<evidence type="ECO:0000256" key="5">
    <source>
        <dbReference type="ARBA" id="ARBA00023136"/>
    </source>
</evidence>
<dbReference type="CDD" id="cd01127">
    <property type="entry name" value="TrwB_TraG_TraD_VirD4"/>
    <property type="match status" value="1"/>
</dbReference>
<feature type="domain" description="TraD/TraG TraM recognition site" evidence="6">
    <location>
        <begin position="2"/>
        <end position="118"/>
    </location>
</feature>
<keyword evidence="4" id="KW-1133">Transmembrane helix</keyword>
<protein>
    <submittedName>
        <fullName evidence="7">Type IV secretion system protein VirD4</fullName>
    </submittedName>
</protein>